<feature type="transmembrane region" description="Helical" evidence="1">
    <location>
        <begin position="280"/>
        <end position="297"/>
    </location>
</feature>
<dbReference type="PANTHER" id="PTHR43081">
    <property type="entry name" value="ADENYLATE CYCLASE, TERMINAL-DIFFERENTIATION SPECIFIC-RELATED"/>
    <property type="match status" value="1"/>
</dbReference>
<dbReference type="PROSITE" id="PS51257">
    <property type="entry name" value="PROKAR_LIPOPROTEIN"/>
    <property type="match status" value="1"/>
</dbReference>
<evidence type="ECO:0000313" key="3">
    <source>
        <dbReference type="EMBL" id="MCR2746858.1"/>
    </source>
</evidence>
<dbReference type="Pfam" id="PF05226">
    <property type="entry name" value="CHASE2"/>
    <property type="match status" value="1"/>
</dbReference>
<sequence length="648" mass="70993">MRLVNAQTVGAALLSLILASACWFASAYFSPLAQVENWLLDVRVAALAPMRSKASDIVIVGITEDTLANLTYRQPVDRGLLADVLERVDNAGALVIGLDVLLDQATEPEKDQRLKEVILQLDTPLFAAYATLQDNLTESQQAYLNAFVPEGKRALVNLRRDSIDGVVRSVLAQNSTGLSGLANALANSSRSIEILSLQRDATGSLAAFPIYPAHNVASLPDEWFAGKKVLIGASLPMQDRYPTSFQALLGLKEGTRPGVEIHAHAMSNLMNNTDYRRLEFAGHLPALFVLAMLALLVGRSDWHWVLKFITILMPLTVFWAAGHFLMLQVQLITLVITPLMCTLLAASVGVAIASRQHRIQKLFIRNAMSHYVAPEIVSDLQKHPEKLRLGGQRRQLTMIFTDIAGFTSLSERVEPALLLNTLNLYLHGMSEIIAKHHGIVDKFIGDAVVALFNAPLNVPDHARHAVQCAIELDVFAQQFMSTAQAQGLHWGETRVGVHTGDVTVGNMGGKNRFDYTAVGDAMNTAARLEGLNKYLHTRVCVGETTVHEIDEKVRFELGLCEVAKVVLKGKTNALRVFTTIPCTDSTAREEVANYEIAMCALRAGDTQTAVNLFETMKADQTELAKLVLFQRTRLSAALAHSPIVLEDK</sequence>
<dbReference type="InterPro" id="IPR001054">
    <property type="entry name" value="A/G_cyclase"/>
</dbReference>
<dbReference type="InterPro" id="IPR050697">
    <property type="entry name" value="Adenylyl/Guanylyl_Cyclase_3/4"/>
</dbReference>
<evidence type="ECO:0000256" key="1">
    <source>
        <dbReference type="SAM" id="Phobius"/>
    </source>
</evidence>
<dbReference type="SUPFAM" id="SSF55073">
    <property type="entry name" value="Nucleotide cyclase"/>
    <property type="match status" value="1"/>
</dbReference>
<dbReference type="InterPro" id="IPR029787">
    <property type="entry name" value="Nucleotide_cyclase"/>
</dbReference>
<dbReference type="PROSITE" id="PS50125">
    <property type="entry name" value="GUANYLATE_CYCLASE_2"/>
    <property type="match status" value="1"/>
</dbReference>
<proteinExistence type="predicted"/>
<comment type="caution">
    <text evidence="3">The sequence shown here is derived from an EMBL/GenBank/DDBJ whole genome shotgun (WGS) entry which is preliminary data.</text>
</comment>
<dbReference type="Gene3D" id="3.30.70.1230">
    <property type="entry name" value="Nucleotide cyclase"/>
    <property type="match status" value="1"/>
</dbReference>
<protein>
    <submittedName>
        <fullName evidence="3">Adenylate/guanylate cyclase domain-containing protein</fullName>
    </submittedName>
</protein>
<feature type="transmembrane region" description="Helical" evidence="1">
    <location>
        <begin position="304"/>
        <end position="325"/>
    </location>
</feature>
<keyword evidence="1" id="KW-0812">Transmembrane</keyword>
<dbReference type="InterPro" id="IPR007890">
    <property type="entry name" value="CHASE2"/>
</dbReference>
<accession>A0ABT1XHU7</accession>
<dbReference type="CDD" id="cd07302">
    <property type="entry name" value="CHD"/>
    <property type="match status" value="1"/>
</dbReference>
<dbReference type="SMART" id="SM01080">
    <property type="entry name" value="CHASE2"/>
    <property type="match status" value="1"/>
</dbReference>
<keyword evidence="1" id="KW-0472">Membrane</keyword>
<dbReference type="Pfam" id="PF00211">
    <property type="entry name" value="Guanylate_cyc"/>
    <property type="match status" value="1"/>
</dbReference>
<keyword evidence="4" id="KW-1185">Reference proteome</keyword>
<dbReference type="PANTHER" id="PTHR43081:SF1">
    <property type="entry name" value="ADENYLATE CYCLASE, TERMINAL-DIFFERENTIATION SPECIFIC"/>
    <property type="match status" value="1"/>
</dbReference>
<dbReference type="RefSeq" id="WP_257512068.1">
    <property type="nucleotide sequence ID" value="NZ_JANKHG010000017.1"/>
</dbReference>
<feature type="transmembrane region" description="Helical" evidence="1">
    <location>
        <begin position="331"/>
        <end position="353"/>
    </location>
</feature>
<dbReference type="SMART" id="SM00044">
    <property type="entry name" value="CYCc"/>
    <property type="match status" value="1"/>
</dbReference>
<name>A0ABT1XHU7_9BURK</name>
<keyword evidence="1" id="KW-1133">Transmembrane helix</keyword>
<reference evidence="3" key="1">
    <citation type="submission" date="2022-07" db="EMBL/GenBank/DDBJ databases">
        <authorList>
            <person name="Xamxidin M."/>
        </authorList>
    </citation>
    <scope>NUCLEOTIDE SEQUENCE</scope>
    <source>
        <strain evidence="3">YS8-69</strain>
    </source>
</reference>
<feature type="domain" description="Guanylate cyclase" evidence="2">
    <location>
        <begin position="397"/>
        <end position="529"/>
    </location>
</feature>
<dbReference type="EMBL" id="JANKHG010000017">
    <property type="protein sequence ID" value="MCR2746858.1"/>
    <property type="molecule type" value="Genomic_DNA"/>
</dbReference>
<organism evidence="3 4">
    <name type="scientific">Limnobacter parvus</name>
    <dbReference type="NCBI Taxonomy" id="2939690"/>
    <lineage>
        <taxon>Bacteria</taxon>
        <taxon>Pseudomonadati</taxon>
        <taxon>Pseudomonadota</taxon>
        <taxon>Betaproteobacteria</taxon>
        <taxon>Burkholderiales</taxon>
        <taxon>Burkholderiaceae</taxon>
        <taxon>Limnobacter</taxon>
    </lineage>
</organism>
<dbReference type="Proteomes" id="UP001165267">
    <property type="component" value="Unassembled WGS sequence"/>
</dbReference>
<gene>
    <name evidence="3" type="ORF">NSP04_09380</name>
</gene>
<evidence type="ECO:0000259" key="2">
    <source>
        <dbReference type="PROSITE" id="PS50125"/>
    </source>
</evidence>
<evidence type="ECO:0000313" key="4">
    <source>
        <dbReference type="Proteomes" id="UP001165267"/>
    </source>
</evidence>